<name>A0A975MKT7_9GAMM</name>
<dbReference type="Proteomes" id="UP000676649">
    <property type="component" value="Chromosome"/>
</dbReference>
<evidence type="ECO:0000313" key="2">
    <source>
        <dbReference type="Proteomes" id="UP000676649"/>
    </source>
</evidence>
<sequence length="212" mass="25348">MSISESNREWFDRLDKFTLCEIICLHNGTSSFEWLRNRFLNYPSYIQLEYSSCKSILDVFGEDILKEIQKYQRKNGVDAWHYLYPDNVTKIFLSKDMAKKILTLLGEEDKPNFLSESDFDNTIETHKTIKKNNRDTYERRKDSYDSYKSKSGIEDKNYTHEQILNLLKKSNPNLWNICINTFLKDFWQIYSTENNCKKKSGRPVKKQRDSQE</sequence>
<evidence type="ECO:0000313" key="1">
    <source>
        <dbReference type="EMBL" id="QWF69655.1"/>
    </source>
</evidence>
<dbReference type="EMBL" id="CP073754">
    <property type="protein sequence ID" value="QWF69655.1"/>
    <property type="molecule type" value="Genomic_DNA"/>
</dbReference>
<dbReference type="RefSeq" id="WP_215579981.1">
    <property type="nucleotide sequence ID" value="NZ_CP073754.1"/>
</dbReference>
<keyword evidence="2" id="KW-1185">Reference proteome</keyword>
<accession>A0A975MKT7</accession>
<dbReference type="AlphaFoldDB" id="A0A975MKT7"/>
<protein>
    <submittedName>
        <fullName evidence="1">Uncharacterized protein</fullName>
    </submittedName>
</protein>
<gene>
    <name evidence="1" type="ORF">KEF85_09725</name>
</gene>
<reference evidence="1" key="1">
    <citation type="submission" date="2021-04" db="EMBL/GenBank/DDBJ databases">
        <title>Draft genome sequence data of methanotrophic Methylovulum sp. strain S1L and Methylomonas sp. strain S2AM isolated from boreal lake water columns.</title>
        <authorList>
            <person name="Rissanen A.J."/>
            <person name="Mangayil R."/>
            <person name="Svenning M.M."/>
            <person name="Khanongnuch R."/>
        </authorList>
    </citation>
    <scope>NUCLEOTIDE SEQUENCE</scope>
    <source>
        <strain evidence="1">S2AM</strain>
    </source>
</reference>
<dbReference type="KEGG" id="mpad:KEF85_09725"/>
<organism evidence="1 2">
    <name type="scientific">Methylomonas paludis</name>
    <dbReference type="NCBI Taxonomy" id="1173101"/>
    <lineage>
        <taxon>Bacteria</taxon>
        <taxon>Pseudomonadati</taxon>
        <taxon>Pseudomonadota</taxon>
        <taxon>Gammaproteobacteria</taxon>
        <taxon>Methylococcales</taxon>
        <taxon>Methylococcaceae</taxon>
        <taxon>Methylomonas</taxon>
    </lineage>
</organism>
<proteinExistence type="predicted"/>